<organism evidence="1 2">
    <name type="scientific">Nitrolancea hollandica Lb</name>
    <dbReference type="NCBI Taxonomy" id="1129897"/>
    <lineage>
        <taxon>Bacteria</taxon>
        <taxon>Pseudomonadati</taxon>
        <taxon>Thermomicrobiota</taxon>
        <taxon>Thermomicrobia</taxon>
        <taxon>Sphaerobacterales</taxon>
        <taxon>Sphaerobacterineae</taxon>
        <taxon>Sphaerobacteraceae</taxon>
        <taxon>Nitrolancea</taxon>
    </lineage>
</organism>
<keyword evidence="2" id="KW-1185">Reference proteome</keyword>
<proteinExistence type="predicted"/>
<name>I4ELV4_9BACT</name>
<dbReference type="OrthoDB" id="162540at2"/>
<dbReference type="Proteomes" id="UP000004221">
    <property type="component" value="Unassembled WGS sequence"/>
</dbReference>
<accession>I4ELV4</accession>
<comment type="caution">
    <text evidence="1">The sequence shown here is derived from an EMBL/GenBank/DDBJ whole genome shotgun (WGS) entry which is preliminary data.</text>
</comment>
<gene>
    <name evidence="1" type="ORF">NITHO_5330002</name>
</gene>
<evidence type="ECO:0000313" key="1">
    <source>
        <dbReference type="EMBL" id="CCF85667.1"/>
    </source>
</evidence>
<reference evidence="1 2" key="1">
    <citation type="journal article" date="2012" name="ISME J.">
        <title>Nitrification expanded: discovery, physiology and genomics of a nitrite-oxidizing bacterium from the phylum Chloroflexi.</title>
        <authorList>
            <person name="Sorokin D.Y."/>
            <person name="Lucker S."/>
            <person name="Vejmelkova D."/>
            <person name="Kostrikina N.A."/>
            <person name="Kleerebezem R."/>
            <person name="Rijpstra W.I."/>
            <person name="Damste J.S."/>
            <person name="Le Paslier D."/>
            <person name="Muyzer G."/>
            <person name="Wagner M."/>
            <person name="van Loosdrecht M.C."/>
            <person name="Daims H."/>
        </authorList>
    </citation>
    <scope>NUCLEOTIDE SEQUENCE [LARGE SCALE GENOMIC DNA]</scope>
    <source>
        <strain evidence="2">none</strain>
    </source>
</reference>
<dbReference type="RefSeq" id="WP_008480737.1">
    <property type="nucleotide sequence ID" value="NZ_CAGS01000483.1"/>
</dbReference>
<dbReference type="AlphaFoldDB" id="I4ELV4"/>
<dbReference type="EMBL" id="CAGS01000483">
    <property type="protein sequence ID" value="CCF85667.1"/>
    <property type="molecule type" value="Genomic_DNA"/>
</dbReference>
<evidence type="ECO:0000313" key="2">
    <source>
        <dbReference type="Proteomes" id="UP000004221"/>
    </source>
</evidence>
<protein>
    <submittedName>
        <fullName evidence="1">Uncharacterized protein</fullName>
    </submittedName>
</protein>
<sequence>MSDDVRKLLNYIVHQFTGRAEVKELERDASSVEPQSEIRADQRRVLRGEEERAARLAPAFQEGLARAIAARRVGGNAISLDDRNAIDNAIADAMIHFLVSPGIATSTVRETEPRHYIYTIAIDWSRLNAVAEKARVDLDAAARGAP</sequence>